<dbReference type="STRING" id="1314674.A0A0D7BFT3"/>
<dbReference type="InterPro" id="IPR036047">
    <property type="entry name" value="F-box-like_dom_sf"/>
</dbReference>
<name>A0A0D7BFT3_9AGAR</name>
<gene>
    <name evidence="1" type="ORF">CYLTODRAFT_351306</name>
</gene>
<accession>A0A0D7BFT3</accession>
<evidence type="ECO:0000313" key="2">
    <source>
        <dbReference type="Proteomes" id="UP000054007"/>
    </source>
</evidence>
<proteinExistence type="predicted"/>
<dbReference type="OrthoDB" id="3070253at2759"/>
<reference evidence="1 2" key="1">
    <citation type="journal article" date="2015" name="Fungal Genet. Biol.">
        <title>Evolution of novel wood decay mechanisms in Agaricales revealed by the genome sequences of Fistulina hepatica and Cylindrobasidium torrendii.</title>
        <authorList>
            <person name="Floudas D."/>
            <person name="Held B.W."/>
            <person name="Riley R."/>
            <person name="Nagy L.G."/>
            <person name="Koehler G."/>
            <person name="Ransdell A.S."/>
            <person name="Younus H."/>
            <person name="Chow J."/>
            <person name="Chiniquy J."/>
            <person name="Lipzen A."/>
            <person name="Tritt A."/>
            <person name="Sun H."/>
            <person name="Haridas S."/>
            <person name="LaButti K."/>
            <person name="Ohm R.A."/>
            <person name="Kues U."/>
            <person name="Blanchette R.A."/>
            <person name="Grigoriev I.V."/>
            <person name="Minto R.E."/>
            <person name="Hibbett D.S."/>
        </authorList>
    </citation>
    <scope>NUCLEOTIDE SEQUENCE [LARGE SCALE GENOMIC DNA]</scope>
    <source>
        <strain evidence="1 2">FP15055 ss-10</strain>
    </source>
</reference>
<organism evidence="1 2">
    <name type="scientific">Cylindrobasidium torrendii FP15055 ss-10</name>
    <dbReference type="NCBI Taxonomy" id="1314674"/>
    <lineage>
        <taxon>Eukaryota</taxon>
        <taxon>Fungi</taxon>
        <taxon>Dikarya</taxon>
        <taxon>Basidiomycota</taxon>
        <taxon>Agaricomycotina</taxon>
        <taxon>Agaricomycetes</taxon>
        <taxon>Agaricomycetidae</taxon>
        <taxon>Agaricales</taxon>
        <taxon>Marasmiineae</taxon>
        <taxon>Physalacriaceae</taxon>
        <taxon>Cylindrobasidium</taxon>
    </lineage>
</organism>
<dbReference type="AlphaFoldDB" id="A0A0D7BFT3"/>
<protein>
    <recommendedName>
        <fullName evidence="3">F-box domain-containing protein</fullName>
    </recommendedName>
</protein>
<evidence type="ECO:0000313" key="1">
    <source>
        <dbReference type="EMBL" id="KIY68471.1"/>
    </source>
</evidence>
<dbReference type="Proteomes" id="UP000054007">
    <property type="component" value="Unassembled WGS sequence"/>
</dbReference>
<keyword evidence="2" id="KW-1185">Reference proteome</keyword>
<dbReference type="EMBL" id="KN880502">
    <property type="protein sequence ID" value="KIY68471.1"/>
    <property type="molecule type" value="Genomic_DNA"/>
</dbReference>
<dbReference type="SUPFAM" id="SSF81383">
    <property type="entry name" value="F-box domain"/>
    <property type="match status" value="1"/>
</dbReference>
<sequence length="396" mass="44660">MSRLPQELVDHIIDHLYDDLPTLRTCAAVCSQWLPPSRVHLFSKVQLDLGPQDGSCERLLIILDAAPQLVPCVKELRIVADCSQSQDSEDAIPDSTAIFLPILLKTFTHVRRLELTASEAFTPASWDTLPHPIRQSFESLFHAPSLVYVRLGLWAFRSWNLLLSMFAHSPSIRGLALREIEFSDYDIGPYDGDQPMTPPLLEFLTLDYVECSGVQDEWARRPWGIDGVREFRLAHSAERCGLTLLHALGDSLEHLHLKPGTSKPEPMSLKGCPNLRSLRLTVEDYPDIWFCVLDILSTIAPDAPLERIAIEFFIDPKHLQCWPDLDAALTRFQSLRDVAIGVFAPRTAPEFQKVSDEMESIDGKGVLRVYQLALRSHVQRVCSGLTPSISRFEECL</sequence>
<evidence type="ECO:0008006" key="3">
    <source>
        <dbReference type="Google" id="ProtNLM"/>
    </source>
</evidence>
<dbReference type="SUPFAM" id="SSF52047">
    <property type="entry name" value="RNI-like"/>
    <property type="match status" value="1"/>
</dbReference>